<proteinExistence type="predicted"/>
<organism evidence="2 3">
    <name type="scientific">Flavobacterium fryxellicola</name>
    <dbReference type="NCBI Taxonomy" id="249352"/>
    <lineage>
        <taxon>Bacteria</taxon>
        <taxon>Pseudomonadati</taxon>
        <taxon>Bacteroidota</taxon>
        <taxon>Flavobacteriia</taxon>
        <taxon>Flavobacteriales</taxon>
        <taxon>Flavobacteriaceae</taxon>
        <taxon>Flavobacterium</taxon>
    </lineage>
</organism>
<dbReference type="PROSITE" id="PS50035">
    <property type="entry name" value="PLD"/>
    <property type="match status" value="1"/>
</dbReference>
<dbReference type="Pfam" id="PF13091">
    <property type="entry name" value="PLDc_2"/>
    <property type="match status" value="1"/>
</dbReference>
<protein>
    <recommendedName>
        <fullName evidence="1">PLD phosphodiesterase domain-containing protein</fullName>
    </recommendedName>
</protein>
<dbReference type="AlphaFoldDB" id="A0A167V2S1"/>
<dbReference type="STRING" id="249352.SAMN05444395_1214"/>
<dbReference type="OrthoDB" id="7056491at2"/>
<dbReference type="InterPro" id="IPR001736">
    <property type="entry name" value="PLipase_D/transphosphatidylase"/>
</dbReference>
<dbReference type="CDD" id="cd09117">
    <property type="entry name" value="PLDc_Bfil_DEXD_like"/>
    <property type="match status" value="1"/>
</dbReference>
<dbReference type="EMBL" id="LVJE01000036">
    <property type="protein sequence ID" value="OAB26026.1"/>
    <property type="molecule type" value="Genomic_DNA"/>
</dbReference>
<dbReference type="InterPro" id="IPR025202">
    <property type="entry name" value="PLD-like_dom"/>
</dbReference>
<reference evidence="2 3" key="1">
    <citation type="submission" date="2016-03" db="EMBL/GenBank/DDBJ databases">
        <title>Draft genome sequence of Flavobacterium fryxellicola DSM 16209.</title>
        <authorList>
            <person name="Shin S.-K."/>
            <person name="Yi H."/>
        </authorList>
    </citation>
    <scope>NUCLEOTIDE SEQUENCE [LARGE SCALE GENOMIC DNA]</scope>
    <source>
        <strain evidence="2 3">DSM 16209</strain>
    </source>
</reference>
<gene>
    <name evidence="2" type="ORF">FBFR_13460</name>
</gene>
<feature type="domain" description="PLD phosphodiesterase" evidence="1">
    <location>
        <begin position="95"/>
        <end position="125"/>
    </location>
</feature>
<name>A0A167V2S1_9FLAO</name>
<evidence type="ECO:0000313" key="3">
    <source>
        <dbReference type="Proteomes" id="UP000077164"/>
    </source>
</evidence>
<comment type="caution">
    <text evidence="2">The sequence shown here is derived from an EMBL/GenBank/DDBJ whole genome shotgun (WGS) entry which is preliminary data.</text>
</comment>
<accession>A0A167V2S1</accession>
<dbReference type="GO" id="GO:0003824">
    <property type="term" value="F:catalytic activity"/>
    <property type="evidence" value="ECO:0007669"/>
    <property type="project" value="InterPro"/>
</dbReference>
<dbReference type="Proteomes" id="UP000077164">
    <property type="component" value="Unassembled WGS sequence"/>
</dbReference>
<evidence type="ECO:0000259" key="1">
    <source>
        <dbReference type="PROSITE" id="PS50035"/>
    </source>
</evidence>
<evidence type="ECO:0000313" key="2">
    <source>
        <dbReference type="EMBL" id="OAB26026.1"/>
    </source>
</evidence>
<dbReference type="GO" id="GO:0006793">
    <property type="term" value="P:phosphorus metabolic process"/>
    <property type="evidence" value="ECO:0007669"/>
    <property type="project" value="UniProtKB-ARBA"/>
</dbReference>
<dbReference type="SUPFAM" id="SSF56024">
    <property type="entry name" value="Phospholipase D/nuclease"/>
    <property type="match status" value="1"/>
</dbReference>
<dbReference type="Gene3D" id="3.30.870.10">
    <property type="entry name" value="Endonuclease Chain A"/>
    <property type="match status" value="1"/>
</dbReference>
<dbReference type="Gene3D" id="6.10.140.530">
    <property type="match status" value="1"/>
</dbReference>
<sequence>MIVEFLGQGLYDEEIETAGNHICSALNNDFFNEITFFVAFLRKTGLSQILKFLKKAKAESKNITFFVGIDQKVTSKQALEKLLELNIPCYIYNTENYIYHPKIYLFEGKDKNRIIIGSSNFTNNGLFNNVEASVLLDFTTQDKSGMKVLNQLKNYFNPLLEYTEPNLYNVKQEYIDELYEKGLLSNEDFEGENVNHNLNKVYDKTKKFKKPSSVELGNIDIKDNRPLIDYKKQELKITDTYLEKWEYLFQKMKAYREKYNCVTVAKEYEDRTLYGWYQKQKLLYNHSTIEMPKEHINKLLGIDFYFGDGHILRQETIKKSWLEILKEAIDNGEDIKANHRYIYKEYTLGTWLTGVASQNRKGKKLEVRKEIENLGFDFSKTGRNTKDVFSRLIEALSKENPDKKDWRTRIYKHVLKQDRFTEEMKKEIEEYWELQFSEKLVWGKMHEKYIDKTDEWKLHRKKQGQWYPIKSENGEFHYLHSWTKRRFKSIRSWKEIIHKFNETELEELRKCGFPV</sequence>
<keyword evidence="3" id="KW-1185">Reference proteome</keyword>
<dbReference type="RefSeq" id="WP_066082212.1">
    <property type="nucleotide sequence ID" value="NZ_FRDK01000021.1"/>
</dbReference>